<dbReference type="AlphaFoldDB" id="A0A6M8UB25"/>
<keyword evidence="2" id="KW-0945">Host-virus interaction</keyword>
<protein>
    <recommendedName>
        <fullName evidence="5">Head fiber protein</fullName>
    </recommendedName>
</protein>
<sequence>MPDILVSLHGNRLGITAPDENGKCQLVFDGEILSGGEYVLPEATSAEIGGVKLGAAVSNSAATDVDGVNTTLNALLASLRSAGVIASS</sequence>
<comment type="subcellular location">
    <subcellularLocation>
        <location evidence="1">Virion</location>
    </subcellularLocation>
</comment>
<reference evidence="3 4" key="1">
    <citation type="submission" date="2020-06" db="EMBL/GenBank/DDBJ databases">
        <title>Genome sequence of Paramixta manurensis strain PD-1.</title>
        <authorList>
            <person name="Lee C.W."/>
            <person name="Kim J."/>
        </authorList>
    </citation>
    <scope>NUCLEOTIDE SEQUENCE [LARGE SCALE GENOMIC DNA]</scope>
    <source>
        <strain evidence="3 4">PD-1</strain>
    </source>
</reference>
<dbReference type="Proteomes" id="UP000505325">
    <property type="component" value="Chromosome"/>
</dbReference>
<evidence type="ECO:0008006" key="5">
    <source>
        <dbReference type="Google" id="ProtNLM"/>
    </source>
</evidence>
<name>A0A6M8UB25_9GAMM</name>
<dbReference type="Pfam" id="PF11133">
    <property type="entry name" value="Phage_head_fibr"/>
    <property type="match status" value="1"/>
</dbReference>
<keyword evidence="4" id="KW-1185">Reference proteome</keyword>
<dbReference type="EMBL" id="CP054212">
    <property type="protein sequence ID" value="QKJ88026.1"/>
    <property type="molecule type" value="Genomic_DNA"/>
</dbReference>
<dbReference type="InterPro" id="IPR022741">
    <property type="entry name" value="Phage_B103_Gp8"/>
</dbReference>
<accession>A0A6M8UB25</accession>
<proteinExistence type="predicted"/>
<dbReference type="KEGG" id="pmak:PMPD1_3093"/>
<evidence type="ECO:0000313" key="4">
    <source>
        <dbReference type="Proteomes" id="UP000505325"/>
    </source>
</evidence>
<organism evidence="3 4">
    <name type="scientific">Paramixta manurensis</name>
    <dbReference type="NCBI Taxonomy" id="2740817"/>
    <lineage>
        <taxon>Bacteria</taxon>
        <taxon>Pseudomonadati</taxon>
        <taxon>Pseudomonadota</taxon>
        <taxon>Gammaproteobacteria</taxon>
        <taxon>Enterobacterales</taxon>
        <taxon>Erwiniaceae</taxon>
        <taxon>Paramixta</taxon>
    </lineage>
</organism>
<evidence type="ECO:0000313" key="3">
    <source>
        <dbReference type="EMBL" id="QKJ88026.1"/>
    </source>
</evidence>
<dbReference type="Gene3D" id="6.10.140.1630">
    <property type="match status" value="1"/>
</dbReference>
<evidence type="ECO:0000256" key="2">
    <source>
        <dbReference type="ARBA" id="ARBA00022581"/>
    </source>
</evidence>
<gene>
    <name evidence="3" type="ORF">PMPD1_3093</name>
</gene>
<evidence type="ECO:0000256" key="1">
    <source>
        <dbReference type="ARBA" id="ARBA00004328"/>
    </source>
</evidence>